<comment type="subcellular location">
    <subcellularLocation>
        <location evidence="1">Membrane</location>
        <topology evidence="1">Multi-pass membrane protein</topology>
    </subcellularLocation>
</comment>
<keyword evidence="6 9" id="KW-1133">Transmembrane helix</keyword>
<reference evidence="11" key="1">
    <citation type="submission" date="2016-03" db="EMBL/GenBank/DDBJ databases">
        <title>Mechanisms controlling the formation of the plant cell surface in tip-growing cells are functionally conserved among land plants.</title>
        <authorList>
            <person name="Honkanen S."/>
            <person name="Jones V.A."/>
            <person name="Morieri G."/>
            <person name="Champion C."/>
            <person name="Hetherington A.J."/>
            <person name="Kelly S."/>
            <person name="Saint-Marcoux D."/>
            <person name="Proust H."/>
            <person name="Prescott H."/>
            <person name="Dolan L."/>
        </authorList>
    </citation>
    <scope>NUCLEOTIDE SEQUENCE [LARGE SCALE GENOMIC DNA]</scope>
    <source>
        <tissue evidence="11">Whole gametophyte</tissue>
    </source>
</reference>
<dbReference type="InterPro" id="IPR025749">
    <property type="entry name" value="Sphingomyelin_synth-like_dom"/>
</dbReference>
<keyword evidence="4 9" id="KW-0812">Transmembrane</keyword>
<evidence type="ECO:0000256" key="4">
    <source>
        <dbReference type="ARBA" id="ARBA00022692"/>
    </source>
</evidence>
<keyword evidence="7" id="KW-0443">Lipid metabolism</keyword>
<protein>
    <recommendedName>
        <fullName evidence="10">Sphingomyelin synthase-like domain-containing protein</fullName>
    </recommendedName>
</protein>
<feature type="transmembrane region" description="Helical" evidence="9">
    <location>
        <begin position="233"/>
        <end position="251"/>
    </location>
</feature>
<evidence type="ECO:0000313" key="11">
    <source>
        <dbReference type="EMBL" id="OAE30182.1"/>
    </source>
</evidence>
<keyword evidence="5" id="KW-0746">Sphingolipid metabolism</keyword>
<gene>
    <name evidence="11" type="ORF">AXG93_4295s1370</name>
</gene>
<evidence type="ECO:0000256" key="5">
    <source>
        <dbReference type="ARBA" id="ARBA00022919"/>
    </source>
</evidence>
<organism evidence="11 12">
    <name type="scientific">Marchantia polymorpha subsp. ruderalis</name>
    <dbReference type="NCBI Taxonomy" id="1480154"/>
    <lineage>
        <taxon>Eukaryota</taxon>
        <taxon>Viridiplantae</taxon>
        <taxon>Streptophyta</taxon>
        <taxon>Embryophyta</taxon>
        <taxon>Marchantiophyta</taxon>
        <taxon>Marchantiopsida</taxon>
        <taxon>Marchantiidae</taxon>
        <taxon>Marchantiales</taxon>
        <taxon>Marchantiaceae</taxon>
        <taxon>Marchantia</taxon>
    </lineage>
</organism>
<dbReference type="GO" id="GO:0046513">
    <property type="term" value="P:ceramide biosynthetic process"/>
    <property type="evidence" value="ECO:0007669"/>
    <property type="project" value="TreeGrafter"/>
</dbReference>
<keyword evidence="12" id="KW-1185">Reference proteome</keyword>
<evidence type="ECO:0000256" key="8">
    <source>
        <dbReference type="ARBA" id="ARBA00023136"/>
    </source>
</evidence>
<keyword evidence="8 9" id="KW-0472">Membrane</keyword>
<feature type="domain" description="Sphingomyelin synthase-like" evidence="10">
    <location>
        <begin position="182"/>
        <end position="250"/>
    </location>
</feature>
<dbReference type="InterPro" id="IPR045221">
    <property type="entry name" value="Sphingomyelin_synth-like"/>
</dbReference>
<dbReference type="AlphaFoldDB" id="A0A176WCS9"/>
<evidence type="ECO:0000256" key="9">
    <source>
        <dbReference type="SAM" id="Phobius"/>
    </source>
</evidence>
<comment type="similarity">
    <text evidence="2">Belongs to the sphingomyelin synthase family.</text>
</comment>
<dbReference type="GO" id="GO:0005789">
    <property type="term" value="C:endoplasmic reticulum membrane"/>
    <property type="evidence" value="ECO:0007669"/>
    <property type="project" value="TreeGrafter"/>
</dbReference>
<evidence type="ECO:0000256" key="1">
    <source>
        <dbReference type="ARBA" id="ARBA00004141"/>
    </source>
</evidence>
<evidence type="ECO:0000259" key="10">
    <source>
        <dbReference type="Pfam" id="PF14360"/>
    </source>
</evidence>
<dbReference type="PANTHER" id="PTHR21290">
    <property type="entry name" value="SPHINGOMYELIN SYNTHETASE"/>
    <property type="match status" value="1"/>
</dbReference>
<name>A0A176WCS9_MARPO</name>
<proteinExistence type="inferred from homology"/>
<feature type="transmembrane region" description="Helical" evidence="9">
    <location>
        <begin position="87"/>
        <end position="109"/>
    </location>
</feature>
<evidence type="ECO:0000256" key="6">
    <source>
        <dbReference type="ARBA" id="ARBA00022989"/>
    </source>
</evidence>
<dbReference type="GO" id="GO:0033188">
    <property type="term" value="F:sphingomyelin synthase activity"/>
    <property type="evidence" value="ECO:0007669"/>
    <property type="project" value="TreeGrafter"/>
</dbReference>
<dbReference type="GO" id="GO:0005886">
    <property type="term" value="C:plasma membrane"/>
    <property type="evidence" value="ECO:0007669"/>
    <property type="project" value="TreeGrafter"/>
</dbReference>
<dbReference type="GO" id="GO:0045140">
    <property type="term" value="F:inositol phosphoceramide synthase activity"/>
    <property type="evidence" value="ECO:0007669"/>
    <property type="project" value="TreeGrafter"/>
</dbReference>
<evidence type="ECO:0000256" key="7">
    <source>
        <dbReference type="ARBA" id="ARBA00023098"/>
    </source>
</evidence>
<evidence type="ECO:0000256" key="2">
    <source>
        <dbReference type="ARBA" id="ARBA00005441"/>
    </source>
</evidence>
<keyword evidence="3" id="KW-0808">Transferase</keyword>
<dbReference type="Proteomes" id="UP000077202">
    <property type="component" value="Unassembled WGS sequence"/>
</dbReference>
<accession>A0A176WCS9</accession>
<comment type="caution">
    <text evidence="11">The sequence shown here is derived from an EMBL/GenBank/DDBJ whole genome shotgun (WGS) entry which is preliminary data.</text>
</comment>
<dbReference type="GO" id="GO:0000139">
    <property type="term" value="C:Golgi membrane"/>
    <property type="evidence" value="ECO:0007669"/>
    <property type="project" value="TreeGrafter"/>
</dbReference>
<evidence type="ECO:0000313" key="12">
    <source>
        <dbReference type="Proteomes" id="UP000077202"/>
    </source>
</evidence>
<dbReference type="GO" id="GO:0005802">
    <property type="term" value="C:trans-Golgi network"/>
    <property type="evidence" value="ECO:0007669"/>
    <property type="project" value="TreeGrafter"/>
</dbReference>
<dbReference type="PANTHER" id="PTHR21290:SF62">
    <property type="entry name" value="PHOSPHATIDYLINOSITOL:CERAMIDE INOSITOLPHOSPHOTRANSFERASE 1-RELATED"/>
    <property type="match status" value="1"/>
</dbReference>
<feature type="transmembrane region" description="Helical" evidence="9">
    <location>
        <begin position="121"/>
        <end position="142"/>
    </location>
</feature>
<dbReference type="Pfam" id="PF14360">
    <property type="entry name" value="PAP2_C"/>
    <property type="match status" value="1"/>
</dbReference>
<evidence type="ECO:0000256" key="3">
    <source>
        <dbReference type="ARBA" id="ARBA00022679"/>
    </source>
</evidence>
<sequence length="341" mass="39119">MGSSGGVEIGFSTTRFTFGCQIYRRIVMETIVEWPLLLEKWRFLLFGLVFQYFHGVAARIAHYLHRPGPILHDLGFDLLPELGPEKAWISETVFTFIFTTFVLWTFHPFVFNNKRFYTVYLWYRVLAMLVIAQTMRIVSFLVTQLPGPNYHCREGSAAATLDPPKHISEVLLLNFPYGVIYGCGDLIFSSHMTFALTFVHTYARYGSKTWIKRAAWVLVVVQSLLIVASRKHYTVDVVIAWFVVILLFNYVGRKFYDPELMDRSPLRDQILPMNRKDGRNKDEMQKMVNGNSGGWCKVTDVRPVGGLRRNMLLTILEVIPLGLVASSESASEATQRLNMVL</sequence>
<dbReference type="GO" id="GO:0047493">
    <property type="term" value="F:ceramide cholinephosphotransferase activity"/>
    <property type="evidence" value="ECO:0007669"/>
    <property type="project" value="TreeGrafter"/>
</dbReference>
<dbReference type="EMBL" id="LVLJ01001351">
    <property type="protein sequence ID" value="OAE30182.1"/>
    <property type="molecule type" value="Genomic_DNA"/>
</dbReference>
<feature type="transmembrane region" description="Helical" evidence="9">
    <location>
        <begin position="210"/>
        <end position="227"/>
    </location>
</feature>
<feature type="transmembrane region" description="Helical" evidence="9">
    <location>
        <begin position="178"/>
        <end position="198"/>
    </location>
</feature>